<gene>
    <name evidence="2" type="ORF">KGQ19_27880</name>
</gene>
<dbReference type="PANTHER" id="PTHR46832">
    <property type="entry name" value="5'-METHYLTHIOADENOSINE/S-ADENOSYLHOMOCYSTEINE NUCLEOSIDASE"/>
    <property type="match status" value="1"/>
</dbReference>
<dbReference type="InterPro" id="IPR000845">
    <property type="entry name" value="Nucleoside_phosphorylase_d"/>
</dbReference>
<dbReference type="RefSeq" id="WP_212014036.1">
    <property type="nucleotide sequence ID" value="NZ_JAAFYZ010000112.1"/>
</dbReference>
<dbReference type="SUPFAM" id="SSF53167">
    <property type="entry name" value="Purine and uridine phosphorylases"/>
    <property type="match status" value="1"/>
</dbReference>
<evidence type="ECO:0000313" key="2">
    <source>
        <dbReference type="EMBL" id="MBS2550698.1"/>
    </source>
</evidence>
<protein>
    <recommendedName>
        <fullName evidence="1">Nucleoside phosphorylase domain-containing protein</fullName>
    </recommendedName>
</protein>
<accession>A0ABS5KXC0</accession>
<comment type="caution">
    <text evidence="2">The sequence shown here is derived from an EMBL/GenBank/DDBJ whole genome shotgun (WGS) entry which is preliminary data.</text>
</comment>
<name>A0ABS5KXC0_9ACTN</name>
<sequence length="216" mass="22993">MTGTTDLLVCAALGIEARALRTDGLRVERVGMGIRRAEEFAQRDPAFDVLAVAGFGGATDSCLRPGDVVVADEVRHGEAVIECPWADSIAFALERHLILEPEVDEAPEPHTAHGLNAAGRGTPKVVTGPIATVDRIASAETLTRLAGQGVTTVDMESFPLVATARGRPFTVVRVVVDTPDHPLVRPSTLRAGLTARKRLRAIGTVLRDWATALEHV</sequence>
<evidence type="ECO:0000313" key="3">
    <source>
        <dbReference type="Proteomes" id="UP000730482"/>
    </source>
</evidence>
<feature type="domain" description="Nucleoside phosphorylase" evidence="1">
    <location>
        <begin position="48"/>
        <end position="185"/>
    </location>
</feature>
<dbReference type="Pfam" id="PF01048">
    <property type="entry name" value="PNP_UDP_1"/>
    <property type="match status" value="1"/>
</dbReference>
<organism evidence="2 3">
    <name type="scientific">Catenulispora pinistramenti</name>
    <dbReference type="NCBI Taxonomy" id="2705254"/>
    <lineage>
        <taxon>Bacteria</taxon>
        <taxon>Bacillati</taxon>
        <taxon>Actinomycetota</taxon>
        <taxon>Actinomycetes</taxon>
        <taxon>Catenulisporales</taxon>
        <taxon>Catenulisporaceae</taxon>
        <taxon>Catenulispora</taxon>
    </lineage>
</organism>
<dbReference type="Gene3D" id="3.40.50.1580">
    <property type="entry name" value="Nucleoside phosphorylase domain"/>
    <property type="match status" value="1"/>
</dbReference>
<dbReference type="PANTHER" id="PTHR46832:SF1">
    <property type="entry name" value="5'-METHYLTHIOADENOSINE_S-ADENOSYLHOMOCYSTEINE NUCLEOSIDASE"/>
    <property type="match status" value="1"/>
</dbReference>
<keyword evidence="3" id="KW-1185">Reference proteome</keyword>
<reference evidence="2 3" key="1">
    <citation type="submission" date="2020-02" db="EMBL/GenBank/DDBJ databases">
        <title>Acidophilic actinobacteria isolated from forest soil.</title>
        <authorList>
            <person name="Golinska P."/>
        </authorList>
    </citation>
    <scope>NUCLEOTIDE SEQUENCE [LARGE SCALE GENOMIC DNA]</scope>
    <source>
        <strain evidence="2 3">NL8</strain>
    </source>
</reference>
<proteinExistence type="predicted"/>
<dbReference type="Proteomes" id="UP000730482">
    <property type="component" value="Unassembled WGS sequence"/>
</dbReference>
<evidence type="ECO:0000259" key="1">
    <source>
        <dbReference type="Pfam" id="PF01048"/>
    </source>
</evidence>
<dbReference type="EMBL" id="JAAFYZ010000112">
    <property type="protein sequence ID" value="MBS2550698.1"/>
    <property type="molecule type" value="Genomic_DNA"/>
</dbReference>
<dbReference type="InterPro" id="IPR035994">
    <property type="entry name" value="Nucleoside_phosphorylase_sf"/>
</dbReference>